<sequence length="138" mass="14495">MAKRKAANYLREVVSTKDAPAAIGAYSQAIRASGDFLFVSGQIPLDPTTMAMVEGGVVEQAEQVMKNLSAVLSAGGASFKSVVKATVLLADINDFQAVNEVYAKYFDEGKPARAAFQAAGLPKGALVEIEAIALVEEK</sequence>
<comment type="similarity">
    <text evidence="1">Belongs to the RutC family.</text>
</comment>
<dbReference type="InterPro" id="IPR019897">
    <property type="entry name" value="RidA_CS"/>
</dbReference>
<proteinExistence type="inferred from homology"/>
<protein>
    <submittedName>
        <fullName evidence="2">Uncharacterized protein</fullName>
    </submittedName>
</protein>
<dbReference type="SUPFAM" id="SSF55298">
    <property type="entry name" value="YjgF-like"/>
    <property type="match status" value="1"/>
</dbReference>
<reference evidence="2" key="1">
    <citation type="submission" date="2021-01" db="EMBL/GenBank/DDBJ databases">
        <authorList>
            <person name="Corre E."/>
            <person name="Pelletier E."/>
            <person name="Niang G."/>
            <person name="Scheremetjew M."/>
            <person name="Finn R."/>
            <person name="Kale V."/>
            <person name="Holt S."/>
            <person name="Cochrane G."/>
            <person name="Meng A."/>
            <person name="Brown T."/>
            <person name="Cohen L."/>
        </authorList>
    </citation>
    <scope>NUCLEOTIDE SEQUENCE</scope>
    <source>
        <strain evidence="2">NIES-2562</strain>
    </source>
</reference>
<evidence type="ECO:0000313" key="2">
    <source>
        <dbReference type="EMBL" id="CAE0239637.1"/>
    </source>
</evidence>
<dbReference type="CDD" id="cd00448">
    <property type="entry name" value="YjgF_YER057c_UK114_family"/>
    <property type="match status" value="1"/>
</dbReference>
<dbReference type="GO" id="GO:0005829">
    <property type="term" value="C:cytosol"/>
    <property type="evidence" value="ECO:0007669"/>
    <property type="project" value="TreeGrafter"/>
</dbReference>
<dbReference type="GO" id="GO:0005739">
    <property type="term" value="C:mitochondrion"/>
    <property type="evidence" value="ECO:0007669"/>
    <property type="project" value="TreeGrafter"/>
</dbReference>
<dbReference type="InterPro" id="IPR035959">
    <property type="entry name" value="RutC-like_sf"/>
</dbReference>
<dbReference type="FunFam" id="3.30.1330.40:FF:000001">
    <property type="entry name" value="L-PSP family endoribonuclease"/>
    <property type="match status" value="1"/>
</dbReference>
<evidence type="ECO:0000256" key="1">
    <source>
        <dbReference type="ARBA" id="ARBA00010552"/>
    </source>
</evidence>
<dbReference type="InterPro" id="IPR006175">
    <property type="entry name" value="YjgF/YER057c/UK114"/>
</dbReference>
<gene>
    <name evidence="2" type="ORF">PBIL07802_LOCUS1786</name>
</gene>
<dbReference type="PANTHER" id="PTHR11803">
    <property type="entry name" value="2-IMINOBUTANOATE/2-IMINOPROPANOATE DEAMINASE RIDA"/>
    <property type="match status" value="1"/>
</dbReference>
<dbReference type="PROSITE" id="PS01094">
    <property type="entry name" value="UPF0076"/>
    <property type="match status" value="1"/>
</dbReference>
<dbReference type="Gene3D" id="3.30.1330.40">
    <property type="entry name" value="RutC-like"/>
    <property type="match status" value="1"/>
</dbReference>
<dbReference type="GO" id="GO:0019239">
    <property type="term" value="F:deaminase activity"/>
    <property type="evidence" value="ECO:0007669"/>
    <property type="project" value="TreeGrafter"/>
</dbReference>
<accession>A0A7S3CWQ7</accession>
<organism evidence="2">
    <name type="scientific">Palpitomonas bilix</name>
    <dbReference type="NCBI Taxonomy" id="652834"/>
    <lineage>
        <taxon>Eukaryota</taxon>
        <taxon>Eukaryota incertae sedis</taxon>
    </lineage>
</organism>
<dbReference type="NCBIfam" id="TIGR00004">
    <property type="entry name" value="Rid family detoxifying hydrolase"/>
    <property type="match status" value="1"/>
</dbReference>
<dbReference type="PANTHER" id="PTHR11803:SF39">
    <property type="entry name" value="2-IMINOBUTANOATE_2-IMINOPROPANOATE DEAMINASE"/>
    <property type="match status" value="1"/>
</dbReference>
<dbReference type="EMBL" id="HBIB01002720">
    <property type="protein sequence ID" value="CAE0239637.1"/>
    <property type="molecule type" value="Transcribed_RNA"/>
</dbReference>
<dbReference type="Pfam" id="PF01042">
    <property type="entry name" value="Ribonuc_L-PSP"/>
    <property type="match status" value="1"/>
</dbReference>
<dbReference type="AlphaFoldDB" id="A0A7S3CWQ7"/>
<name>A0A7S3CWQ7_9EUKA</name>
<dbReference type="InterPro" id="IPR006056">
    <property type="entry name" value="RidA"/>
</dbReference>